<sequence length="344" mass="39513">MNSEQLQNWLTEISEKFRGYEEKITQQKISTPNYQRRLEEIGVETQYLISYLMNNYENVQLIQPVIAQILSIYFKLGIGRFFVLQLIPSLMHTYLLGIAKRQKQSISMLETFFMAVYNEEILAGGPSCEQMNKKVEEIRVPSIRYPSIYHDPSKFNPYPEITQMRPNGGTTVQNIVRIGPFSAVDRINAENRAVVLTRILKSVNEALCYMCRDIVCRSYCISMLILAKGGFSYPESGYRVKVLQNKASDEEYGDQSKKPRIPLTSFFLMEALNGIHYSIFNGYADIGLRALDAVHNRAQYELYGDVLLITNALHDSLQQNQSIRMMLEIEPGILRQQKKTAAET</sequence>
<evidence type="ECO:0000313" key="2">
    <source>
        <dbReference type="WBParaSite" id="PS1159_v2.g23974.t1"/>
    </source>
</evidence>
<protein>
    <submittedName>
        <fullName evidence="2">Hyccin</fullName>
    </submittedName>
</protein>
<dbReference type="Proteomes" id="UP000887580">
    <property type="component" value="Unplaced"/>
</dbReference>
<name>A0AC35G525_9BILA</name>
<organism evidence="1 2">
    <name type="scientific">Panagrolaimus sp. PS1159</name>
    <dbReference type="NCBI Taxonomy" id="55785"/>
    <lineage>
        <taxon>Eukaryota</taxon>
        <taxon>Metazoa</taxon>
        <taxon>Ecdysozoa</taxon>
        <taxon>Nematoda</taxon>
        <taxon>Chromadorea</taxon>
        <taxon>Rhabditida</taxon>
        <taxon>Tylenchina</taxon>
        <taxon>Panagrolaimomorpha</taxon>
        <taxon>Panagrolaimoidea</taxon>
        <taxon>Panagrolaimidae</taxon>
        <taxon>Panagrolaimus</taxon>
    </lineage>
</organism>
<dbReference type="WBParaSite" id="PS1159_v2.g23974.t1">
    <property type="protein sequence ID" value="PS1159_v2.g23974.t1"/>
    <property type="gene ID" value="PS1159_v2.g23974"/>
</dbReference>
<accession>A0AC35G525</accession>
<reference evidence="2" key="1">
    <citation type="submission" date="2022-11" db="UniProtKB">
        <authorList>
            <consortium name="WormBaseParasite"/>
        </authorList>
    </citation>
    <scope>IDENTIFICATION</scope>
</reference>
<proteinExistence type="predicted"/>
<evidence type="ECO:0000313" key="1">
    <source>
        <dbReference type="Proteomes" id="UP000887580"/>
    </source>
</evidence>